<organism evidence="8 9">
    <name type="scientific">Streptomyces aidingensis</name>
    <dbReference type="NCBI Taxonomy" id="910347"/>
    <lineage>
        <taxon>Bacteria</taxon>
        <taxon>Bacillati</taxon>
        <taxon>Actinomycetota</taxon>
        <taxon>Actinomycetes</taxon>
        <taxon>Kitasatosporales</taxon>
        <taxon>Streptomycetaceae</taxon>
        <taxon>Streptomyces</taxon>
    </lineage>
</organism>
<dbReference type="OrthoDB" id="3335676at2"/>
<protein>
    <submittedName>
        <fullName evidence="8">Aromatic-L-amino-acid decarboxylase</fullName>
    </submittedName>
</protein>
<name>A0A1I1N6A0_9ACTN</name>
<evidence type="ECO:0000256" key="4">
    <source>
        <dbReference type="ARBA" id="ARBA00022898"/>
    </source>
</evidence>
<accession>A0A1I1N6A0</accession>
<dbReference type="RefSeq" id="WP_093839346.1">
    <property type="nucleotide sequence ID" value="NZ_FOLM01000007.1"/>
</dbReference>
<reference evidence="8 9" key="1">
    <citation type="submission" date="2016-10" db="EMBL/GenBank/DDBJ databases">
        <authorList>
            <person name="de Groot N.N."/>
        </authorList>
    </citation>
    <scope>NUCLEOTIDE SEQUENCE [LARGE SCALE GENOMIC DNA]</scope>
    <source>
        <strain evidence="8 9">CGMCC 4.5739</strain>
    </source>
</reference>
<dbReference type="Gene3D" id="1.20.1340.10">
    <property type="entry name" value="dopa decarboxylase, N-terminal domain"/>
    <property type="match status" value="1"/>
</dbReference>
<dbReference type="Pfam" id="PF00282">
    <property type="entry name" value="Pyridoxal_deC"/>
    <property type="match status" value="1"/>
</dbReference>
<proteinExistence type="inferred from homology"/>
<keyword evidence="9" id="KW-1185">Reference proteome</keyword>
<dbReference type="Gene3D" id="3.90.1150.10">
    <property type="entry name" value="Aspartate Aminotransferase, domain 1"/>
    <property type="match status" value="1"/>
</dbReference>
<dbReference type="SUPFAM" id="SSF53383">
    <property type="entry name" value="PLP-dependent transferases"/>
    <property type="match status" value="1"/>
</dbReference>
<dbReference type="PRINTS" id="PR00800">
    <property type="entry name" value="YHDCRBOXLASE"/>
</dbReference>
<dbReference type="GO" id="GO:0019752">
    <property type="term" value="P:carboxylic acid metabolic process"/>
    <property type="evidence" value="ECO:0007669"/>
    <property type="project" value="InterPro"/>
</dbReference>
<keyword evidence="3" id="KW-0210">Decarboxylase</keyword>
<evidence type="ECO:0000313" key="8">
    <source>
        <dbReference type="EMBL" id="SFC93201.1"/>
    </source>
</evidence>
<feature type="modified residue" description="N6-(pyridoxal phosphate)lysine" evidence="6">
    <location>
        <position position="300"/>
    </location>
</feature>
<dbReference type="Gene3D" id="3.40.640.10">
    <property type="entry name" value="Type I PLP-dependent aspartate aminotransferase-like (Major domain)"/>
    <property type="match status" value="1"/>
</dbReference>
<gene>
    <name evidence="8" type="ORF">SAMN05421773_107250</name>
</gene>
<evidence type="ECO:0000256" key="2">
    <source>
        <dbReference type="ARBA" id="ARBA00009533"/>
    </source>
</evidence>
<dbReference type="InterPro" id="IPR002129">
    <property type="entry name" value="PyrdxlP-dep_de-COase"/>
</dbReference>
<dbReference type="InterPro" id="IPR010977">
    <property type="entry name" value="Aromatic_deC"/>
</dbReference>
<dbReference type="GO" id="GO:0030170">
    <property type="term" value="F:pyridoxal phosphate binding"/>
    <property type="evidence" value="ECO:0007669"/>
    <property type="project" value="InterPro"/>
</dbReference>
<dbReference type="GO" id="GO:0005737">
    <property type="term" value="C:cytoplasm"/>
    <property type="evidence" value="ECO:0007669"/>
    <property type="project" value="TreeGrafter"/>
</dbReference>
<dbReference type="PANTHER" id="PTHR11999:SF70">
    <property type="entry name" value="MIP05841P"/>
    <property type="match status" value="1"/>
</dbReference>
<evidence type="ECO:0000256" key="7">
    <source>
        <dbReference type="RuleBase" id="RU000382"/>
    </source>
</evidence>
<dbReference type="InterPro" id="IPR015422">
    <property type="entry name" value="PyrdxlP-dep_Trfase_small"/>
</dbReference>
<dbReference type="Proteomes" id="UP000199207">
    <property type="component" value="Unassembled WGS sequence"/>
</dbReference>
<evidence type="ECO:0000256" key="1">
    <source>
        <dbReference type="ARBA" id="ARBA00001933"/>
    </source>
</evidence>
<dbReference type="STRING" id="910347.SAMN05421773_107250"/>
<comment type="cofactor">
    <cofactor evidence="1 6 7">
        <name>pyridoxal 5'-phosphate</name>
        <dbReference type="ChEBI" id="CHEBI:597326"/>
    </cofactor>
</comment>
<evidence type="ECO:0000256" key="5">
    <source>
        <dbReference type="ARBA" id="ARBA00023239"/>
    </source>
</evidence>
<dbReference type="EMBL" id="FOLM01000007">
    <property type="protein sequence ID" value="SFC93201.1"/>
    <property type="molecule type" value="Genomic_DNA"/>
</dbReference>
<dbReference type="GO" id="GO:0004058">
    <property type="term" value="F:aromatic-L-amino-acid decarboxylase activity"/>
    <property type="evidence" value="ECO:0007669"/>
    <property type="project" value="UniProtKB-ARBA"/>
</dbReference>
<dbReference type="InterPro" id="IPR015424">
    <property type="entry name" value="PyrdxlP-dep_Trfase"/>
</dbReference>
<evidence type="ECO:0000313" key="9">
    <source>
        <dbReference type="Proteomes" id="UP000199207"/>
    </source>
</evidence>
<dbReference type="AlphaFoldDB" id="A0A1I1N6A0"/>
<comment type="similarity">
    <text evidence="2 7">Belongs to the group II decarboxylase family.</text>
</comment>
<evidence type="ECO:0000256" key="3">
    <source>
        <dbReference type="ARBA" id="ARBA00022793"/>
    </source>
</evidence>
<dbReference type="PANTHER" id="PTHR11999">
    <property type="entry name" value="GROUP II PYRIDOXAL-5-PHOSPHATE DECARBOXYLASE"/>
    <property type="match status" value="1"/>
</dbReference>
<dbReference type="GO" id="GO:0006520">
    <property type="term" value="P:amino acid metabolic process"/>
    <property type="evidence" value="ECO:0007669"/>
    <property type="project" value="InterPro"/>
</dbReference>
<keyword evidence="4 6" id="KW-0663">Pyridoxal phosphate</keyword>
<sequence>MNDEVFPAVAADAAERLAVHWRALAAAELPVVPSGPPGTTLKALPEEPPERGEDLAEILDDTWRTIVPQLVHWQHPGFLGWFPTSNSPASVLAELVTAGLGVQGMMWSSSPAATELEQRVCDWLARALALPQRFAHSCGQGGGVIQDSASSAVLVAVAAALHRASRGRWREHGTEGRHRVYCTGQTNSCVPKSVRIAGAGEAVRVPLLPGTHAMDPAALAARMDADRSAGRIPAAVVATVGTTATCAADPVPEIGTVCRERGVWLHVDAAYAGSAALCPEFREVNAGLEHADSYAVNAHKWMRTGTPCSVLWVADRTALTDAMGLTASYLDNPAGEPRTVVDFKDWQVPLGRPMRALKLWYVMRAHGLEGLRETIRHDVRLAALLAGLIEEEPGFEVVAHRLGLVVFRRDGDARTRELAERLTGDPGVLCTPATVDGRPVLRAALGSPYTDEAAVRRIWSTIRRTAAAQD</sequence>
<keyword evidence="5 7" id="KW-0456">Lyase</keyword>
<dbReference type="InterPro" id="IPR015421">
    <property type="entry name" value="PyrdxlP-dep_Trfase_major"/>
</dbReference>
<evidence type="ECO:0000256" key="6">
    <source>
        <dbReference type="PIRSR" id="PIRSR602129-50"/>
    </source>
</evidence>